<protein>
    <submittedName>
        <fullName evidence="4">Uncharacterized protein</fullName>
    </submittedName>
</protein>
<keyword evidence="5" id="KW-1185">Reference proteome</keyword>
<name>A0A315W9G1_GAMAF</name>
<evidence type="ECO:0000313" key="5">
    <source>
        <dbReference type="Proteomes" id="UP000250572"/>
    </source>
</evidence>
<dbReference type="GO" id="GO:0051015">
    <property type="term" value="F:actin filament binding"/>
    <property type="evidence" value="ECO:0007669"/>
    <property type="project" value="InterPro"/>
</dbReference>
<accession>A0A315W9G1</accession>
<dbReference type="PROSITE" id="PS51216">
    <property type="entry name" value="NEBULIN"/>
    <property type="match status" value="1"/>
</dbReference>
<organism evidence="4 5">
    <name type="scientific">Gambusia affinis</name>
    <name type="common">Western mosquitofish</name>
    <name type="synonym">Heterandria affinis</name>
    <dbReference type="NCBI Taxonomy" id="33528"/>
    <lineage>
        <taxon>Eukaryota</taxon>
        <taxon>Metazoa</taxon>
        <taxon>Chordata</taxon>
        <taxon>Craniata</taxon>
        <taxon>Vertebrata</taxon>
        <taxon>Euteleostomi</taxon>
        <taxon>Actinopterygii</taxon>
        <taxon>Neopterygii</taxon>
        <taxon>Teleostei</taxon>
        <taxon>Neoteleostei</taxon>
        <taxon>Acanthomorphata</taxon>
        <taxon>Ovalentaria</taxon>
        <taxon>Atherinomorphae</taxon>
        <taxon>Cyprinodontiformes</taxon>
        <taxon>Poeciliidae</taxon>
        <taxon>Poeciliinae</taxon>
        <taxon>Gambusia</taxon>
    </lineage>
</organism>
<evidence type="ECO:0000256" key="2">
    <source>
        <dbReference type="ARBA" id="ARBA00023203"/>
    </source>
</evidence>
<dbReference type="InterPro" id="IPR055297">
    <property type="entry name" value="NEBU/NEBL"/>
</dbReference>
<evidence type="ECO:0000313" key="4">
    <source>
        <dbReference type="EMBL" id="PWA32051.1"/>
    </source>
</evidence>
<dbReference type="PANTHER" id="PTHR11039">
    <property type="entry name" value="NEBULIN"/>
    <property type="match status" value="1"/>
</dbReference>
<dbReference type="GO" id="GO:0071691">
    <property type="term" value="P:cardiac muscle thin filament assembly"/>
    <property type="evidence" value="ECO:0007669"/>
    <property type="project" value="TreeGrafter"/>
</dbReference>
<feature type="compositionally biased region" description="Polar residues" evidence="3">
    <location>
        <begin position="1"/>
        <end position="14"/>
    </location>
</feature>
<dbReference type="EMBL" id="NHOQ01000206">
    <property type="protein sequence ID" value="PWA32051.1"/>
    <property type="molecule type" value="Genomic_DNA"/>
</dbReference>
<dbReference type="Proteomes" id="UP000250572">
    <property type="component" value="Unassembled WGS sequence"/>
</dbReference>
<proteinExistence type="predicted"/>
<dbReference type="SMART" id="SM00227">
    <property type="entry name" value="NEBU"/>
    <property type="match status" value="2"/>
</dbReference>
<keyword evidence="1" id="KW-0677">Repeat</keyword>
<dbReference type="InterPro" id="IPR000900">
    <property type="entry name" value="Nebulin_repeat"/>
</dbReference>
<sequence>MDSPRRSGSSSQQKKYSEEGRKEMSCPLYAQLAETAETQFAREVTEIQSETFLILPPLGAAGMLWVRTCLVSGSVFCSDPTRHQTGSKKEIRFSFGSDQTSGASGVNRVQFRTQDDPEVQEPLGFLSGSGEVFYFLNSNINKYKEGGKKVQTVSVYSQLPETNQTQFAKNVSELQSEVKYKQPLSVSLFHRLPETTETRLAKELRDVYSQVKYREEGQKEMRRNLFSRLPETEETQRARETAQIQSQVTTLNAPRSVRLSVCLSINQPTNQPINQFTLSKFSYLHLTYRNE</sequence>
<dbReference type="GO" id="GO:0030018">
    <property type="term" value="C:Z disc"/>
    <property type="evidence" value="ECO:0007669"/>
    <property type="project" value="InterPro"/>
</dbReference>
<dbReference type="AlphaFoldDB" id="A0A315W9G1"/>
<dbReference type="Pfam" id="PF00880">
    <property type="entry name" value="Nebulin"/>
    <property type="match status" value="2"/>
</dbReference>
<dbReference type="PANTHER" id="PTHR11039:SF48">
    <property type="entry name" value="NEBULETTE"/>
    <property type="match status" value="1"/>
</dbReference>
<feature type="region of interest" description="Disordered" evidence="3">
    <location>
        <begin position="1"/>
        <end position="22"/>
    </location>
</feature>
<comment type="caution">
    <text evidence="4">The sequence shown here is derived from an EMBL/GenBank/DDBJ whole genome shotgun (WGS) entry which is preliminary data.</text>
</comment>
<evidence type="ECO:0000256" key="1">
    <source>
        <dbReference type="ARBA" id="ARBA00022737"/>
    </source>
</evidence>
<reference evidence="4 5" key="1">
    <citation type="journal article" date="2018" name="G3 (Bethesda)">
        <title>A High-Quality Reference Genome for the Invasive Mosquitofish Gambusia affinis Using a Chicago Library.</title>
        <authorList>
            <person name="Hoffberg S.L."/>
            <person name="Troendle N.J."/>
            <person name="Glenn T.C."/>
            <person name="Mahmud O."/>
            <person name="Louha S."/>
            <person name="Chalopin D."/>
            <person name="Bennetzen J.L."/>
            <person name="Mauricio R."/>
        </authorList>
    </citation>
    <scope>NUCLEOTIDE SEQUENCE [LARGE SCALE GENOMIC DNA]</scope>
    <source>
        <strain evidence="4">NE01/NJP1002.9</strain>
        <tissue evidence="4">Muscle</tissue>
    </source>
</reference>
<keyword evidence="2" id="KW-0009">Actin-binding</keyword>
<evidence type="ECO:0000256" key="3">
    <source>
        <dbReference type="SAM" id="MobiDB-lite"/>
    </source>
</evidence>
<gene>
    <name evidence="4" type="ORF">CCH79_00020385</name>
</gene>